<evidence type="ECO:0000256" key="2">
    <source>
        <dbReference type="ARBA" id="ARBA00022676"/>
    </source>
</evidence>
<dbReference type="GO" id="GO:0016757">
    <property type="term" value="F:glycosyltransferase activity"/>
    <property type="evidence" value="ECO:0007669"/>
    <property type="project" value="UniProtKB-KW"/>
</dbReference>
<evidence type="ECO:0000313" key="8">
    <source>
        <dbReference type="Proteomes" id="UP000233325"/>
    </source>
</evidence>
<keyword evidence="2" id="KW-0328">Glycosyltransferase</keyword>
<evidence type="ECO:0000256" key="1">
    <source>
        <dbReference type="ARBA" id="ARBA00006739"/>
    </source>
</evidence>
<organism evidence="7 8">
    <name type="scientific">Candidatus Falkowbacteria bacterium HGW-Falkowbacteria-2</name>
    <dbReference type="NCBI Taxonomy" id="2013769"/>
    <lineage>
        <taxon>Bacteria</taxon>
        <taxon>Candidatus Falkowiibacteriota</taxon>
    </lineage>
</organism>
<keyword evidence="4" id="KW-0812">Transmembrane</keyword>
<feature type="domain" description="Glycosyltransferase 2-like" evidence="5">
    <location>
        <begin position="23"/>
        <end position="119"/>
    </location>
</feature>
<comment type="similarity">
    <text evidence="1">Belongs to the glycosyltransferase 2 family.</text>
</comment>
<dbReference type="PANTHER" id="PTHR43179:SF12">
    <property type="entry name" value="GALACTOFURANOSYLTRANSFERASE GLFT2"/>
    <property type="match status" value="1"/>
</dbReference>
<feature type="transmembrane region" description="Helical" evidence="4">
    <location>
        <begin position="244"/>
        <end position="265"/>
    </location>
</feature>
<protein>
    <recommendedName>
        <fullName evidence="5 6">Glycosyltransferase 2-like domain-containing protein</fullName>
    </recommendedName>
</protein>
<evidence type="ECO:0000256" key="4">
    <source>
        <dbReference type="SAM" id="Phobius"/>
    </source>
</evidence>
<dbReference type="Pfam" id="PF00535">
    <property type="entry name" value="Glycos_transf_2"/>
    <property type="match status" value="1"/>
</dbReference>
<dbReference type="Gene3D" id="3.90.550.10">
    <property type="entry name" value="Spore Coat Polysaccharide Biosynthesis Protein SpsA, Chain A"/>
    <property type="match status" value="1"/>
</dbReference>
<dbReference type="AlphaFoldDB" id="A0A2N2DYQ2"/>
<keyword evidence="3" id="KW-0808">Transferase</keyword>
<evidence type="ECO:0000256" key="3">
    <source>
        <dbReference type="ARBA" id="ARBA00022679"/>
    </source>
</evidence>
<dbReference type="PANTHER" id="PTHR43179">
    <property type="entry name" value="RHAMNOSYLTRANSFERASE WBBL"/>
    <property type="match status" value="1"/>
</dbReference>
<evidence type="ECO:0000259" key="5">
    <source>
        <dbReference type="Pfam" id="PF00535"/>
    </source>
</evidence>
<gene>
    <name evidence="7" type="ORF">CVU83_02845</name>
</gene>
<name>A0A2N2DYQ2_9BACT</name>
<dbReference type="EMBL" id="PHAH01000039">
    <property type="protein sequence ID" value="PKM87596.1"/>
    <property type="molecule type" value="Genomic_DNA"/>
</dbReference>
<evidence type="ECO:0000259" key="6">
    <source>
        <dbReference type="Pfam" id="PF13632"/>
    </source>
</evidence>
<dbReference type="InterPro" id="IPR001173">
    <property type="entry name" value="Glyco_trans_2-like"/>
</dbReference>
<proteinExistence type="inferred from homology"/>
<keyword evidence="4" id="KW-1133">Transmembrane helix</keyword>
<feature type="domain" description="Glycosyltransferase 2-like" evidence="6">
    <location>
        <begin position="134"/>
        <end position="265"/>
    </location>
</feature>
<dbReference type="Proteomes" id="UP000233325">
    <property type="component" value="Unassembled WGS sequence"/>
</dbReference>
<evidence type="ECO:0000313" key="7">
    <source>
        <dbReference type="EMBL" id="PKM87596.1"/>
    </source>
</evidence>
<dbReference type="SUPFAM" id="SSF53448">
    <property type="entry name" value="Nucleotide-diphospho-sugar transferases"/>
    <property type="match status" value="1"/>
</dbReference>
<reference evidence="7 8" key="1">
    <citation type="journal article" date="2017" name="ISME J.">
        <title>Potential for microbial H2 and metal transformations associated with novel bacteria and archaea in deep terrestrial subsurface sediments.</title>
        <authorList>
            <person name="Hernsdorf A.W."/>
            <person name="Amano Y."/>
            <person name="Miyakawa K."/>
            <person name="Ise K."/>
            <person name="Suzuki Y."/>
            <person name="Anantharaman K."/>
            <person name="Probst A."/>
            <person name="Burstein D."/>
            <person name="Thomas B.C."/>
            <person name="Banfield J.F."/>
        </authorList>
    </citation>
    <scope>NUCLEOTIDE SEQUENCE [LARGE SCALE GENOMIC DNA]</scope>
    <source>
        <strain evidence="7">HGW-Falkowbacteria-2</strain>
    </source>
</reference>
<accession>A0A2N2DYQ2</accession>
<dbReference type="InterPro" id="IPR029044">
    <property type="entry name" value="Nucleotide-diphossugar_trans"/>
</dbReference>
<sequence length="279" mass="32414">MELLLTTITSIKKTTDLVVVHNQESKYKIEYVDFKKNLGFGAAYNKLIEMIEGDYFLMLNPDMLIEENAINYLIRSLDDNTSVAVVCPKILRWDFKGNQKTDIIDSCGIIMKPGLRFYDLGQGKKDDGSFDNKTEVFGASGAAGLFRLSALNSIKENGQYFDERFFMYKEDCDLAYRLVRAGFRAHFVPEALVYHDRSAASKGNIVRTCQDWFKRNHLTRSWSFVNQHLLYAKHLTTEPFYSRILVYGQIVAYFILSLILAQFLLKSYPIIWRNWRRID</sequence>
<comment type="caution">
    <text evidence="7">The sequence shown here is derived from an EMBL/GenBank/DDBJ whole genome shotgun (WGS) entry which is preliminary data.</text>
</comment>
<dbReference type="Pfam" id="PF13632">
    <property type="entry name" value="Glyco_trans_2_3"/>
    <property type="match status" value="1"/>
</dbReference>
<keyword evidence="4" id="KW-0472">Membrane</keyword>